<organism evidence="3 4">
    <name type="scientific">Vineibacter terrae</name>
    <dbReference type="NCBI Taxonomy" id="2586908"/>
    <lineage>
        <taxon>Bacteria</taxon>
        <taxon>Pseudomonadati</taxon>
        <taxon>Pseudomonadota</taxon>
        <taxon>Alphaproteobacteria</taxon>
        <taxon>Hyphomicrobiales</taxon>
        <taxon>Vineibacter</taxon>
    </lineage>
</organism>
<dbReference type="Gene3D" id="1.25.40.10">
    <property type="entry name" value="Tetratricopeptide repeat domain"/>
    <property type="match status" value="1"/>
</dbReference>
<dbReference type="RefSeq" id="WP_147846784.1">
    <property type="nucleotide sequence ID" value="NZ_VDUZ01000009.1"/>
</dbReference>
<dbReference type="SUPFAM" id="SSF81901">
    <property type="entry name" value="HCP-like"/>
    <property type="match status" value="1"/>
</dbReference>
<keyword evidence="2" id="KW-0472">Membrane</keyword>
<dbReference type="InterPro" id="IPR011990">
    <property type="entry name" value="TPR-like_helical_dom_sf"/>
</dbReference>
<dbReference type="OrthoDB" id="112232at2"/>
<dbReference type="EMBL" id="VDUZ01000009">
    <property type="protein sequence ID" value="TXL77084.1"/>
    <property type="molecule type" value="Genomic_DNA"/>
</dbReference>
<reference evidence="3 4" key="1">
    <citation type="submission" date="2019-06" db="EMBL/GenBank/DDBJ databases">
        <title>New taxonomy in bacterial strain CC-CFT640, isolated from vineyard.</title>
        <authorList>
            <person name="Lin S.-Y."/>
            <person name="Tsai C.-F."/>
            <person name="Young C.-C."/>
        </authorList>
    </citation>
    <scope>NUCLEOTIDE SEQUENCE [LARGE SCALE GENOMIC DNA]</scope>
    <source>
        <strain evidence="3 4">CC-CFT640</strain>
    </source>
</reference>
<keyword evidence="2" id="KW-0812">Transmembrane</keyword>
<protein>
    <recommendedName>
        <fullName evidence="5">Sel1 repeat family protein</fullName>
    </recommendedName>
</protein>
<evidence type="ECO:0000256" key="2">
    <source>
        <dbReference type="SAM" id="Phobius"/>
    </source>
</evidence>
<proteinExistence type="predicted"/>
<feature type="transmembrane region" description="Helical" evidence="2">
    <location>
        <begin position="220"/>
        <end position="245"/>
    </location>
</feature>
<feature type="region of interest" description="Disordered" evidence="1">
    <location>
        <begin position="111"/>
        <end position="216"/>
    </location>
</feature>
<evidence type="ECO:0008006" key="5">
    <source>
        <dbReference type="Google" id="ProtNLM"/>
    </source>
</evidence>
<sequence>MPKPDLPGHAVLRVHELDAAPDGLTICIERRQGPEKYLSDGGWQRSESWLAPERVQPFGGGIDFHVGPVVCDMVAGLTVRLSVREPGVGNVGATVVAWPSMQTSGAYDPNRMVAGDAPAGTDRGFGGGTGQTTVLRTPGLAEPPPPPPPPEPPPPWVADPPPPFQPAPEPPPLFQPAEPPPLFPFPQEPPPPFDPGPGGLRPPDPMDRIGRDEKKKKSSAGLWIGLAVILVLLVGGVGAGAYWWFFMRTTQIAEGDKGDKNKAKPPTIEKPERVLAAEFLETKPAAEAMVEKCRALRQDGKQIAAFLVCRAAADSGDPVGAAEYAGFFDPVNRAPNSPIDSDAVQAAQWYEKAAKVELPLAMRRLGQLYAKGADNFPADKAKACDWLKKASDKGDAEAKKSFADLQCT</sequence>
<dbReference type="SMART" id="SM00671">
    <property type="entry name" value="SEL1"/>
    <property type="match status" value="1"/>
</dbReference>
<dbReference type="PRINTS" id="PR01217">
    <property type="entry name" value="PRICHEXTENSN"/>
</dbReference>
<name>A0A5C8PPX1_9HYPH</name>
<gene>
    <name evidence="3" type="ORF">FHP25_09950</name>
</gene>
<dbReference type="Pfam" id="PF08238">
    <property type="entry name" value="Sel1"/>
    <property type="match status" value="2"/>
</dbReference>
<accession>A0A5C8PPX1</accession>
<keyword evidence="4" id="KW-1185">Reference proteome</keyword>
<feature type="compositionally biased region" description="Pro residues" evidence="1">
    <location>
        <begin position="141"/>
        <end position="203"/>
    </location>
</feature>
<dbReference type="AlphaFoldDB" id="A0A5C8PPX1"/>
<evidence type="ECO:0000313" key="3">
    <source>
        <dbReference type="EMBL" id="TXL77084.1"/>
    </source>
</evidence>
<feature type="compositionally biased region" description="Basic and acidic residues" evidence="1">
    <location>
        <begin position="204"/>
        <end position="215"/>
    </location>
</feature>
<dbReference type="Proteomes" id="UP000321638">
    <property type="component" value="Unassembled WGS sequence"/>
</dbReference>
<dbReference type="InterPro" id="IPR006597">
    <property type="entry name" value="Sel1-like"/>
</dbReference>
<evidence type="ECO:0000256" key="1">
    <source>
        <dbReference type="SAM" id="MobiDB-lite"/>
    </source>
</evidence>
<keyword evidence="2" id="KW-1133">Transmembrane helix</keyword>
<evidence type="ECO:0000313" key="4">
    <source>
        <dbReference type="Proteomes" id="UP000321638"/>
    </source>
</evidence>
<comment type="caution">
    <text evidence="3">The sequence shown here is derived from an EMBL/GenBank/DDBJ whole genome shotgun (WGS) entry which is preliminary data.</text>
</comment>